<reference evidence="4 5" key="1">
    <citation type="submission" date="2019-12" db="EMBL/GenBank/DDBJ databases">
        <title>Draft Genome Sequences of Six Type Strains of the Genus Massilia.</title>
        <authorList>
            <person name="Miess H."/>
            <person name="Frediansyah A."/>
            <person name="Goeker M."/>
            <person name="Gross H."/>
        </authorList>
    </citation>
    <scope>NUCLEOTIDE SEQUENCE [LARGE SCALE GENOMIC DNA]</scope>
    <source>
        <strain evidence="4 5">DSM 26639</strain>
    </source>
</reference>
<proteinExistence type="inferred from homology"/>
<dbReference type="InterPro" id="IPR004045">
    <property type="entry name" value="Glutathione_S-Trfase_N"/>
</dbReference>
<organism evidence="4 5">
    <name type="scientific">Pseudoduganella flava</name>
    <dbReference type="NCBI Taxonomy" id="871742"/>
    <lineage>
        <taxon>Bacteria</taxon>
        <taxon>Pseudomonadati</taxon>
        <taxon>Pseudomonadota</taxon>
        <taxon>Betaproteobacteria</taxon>
        <taxon>Burkholderiales</taxon>
        <taxon>Oxalobacteraceae</taxon>
        <taxon>Telluria group</taxon>
        <taxon>Pseudoduganella</taxon>
    </lineage>
</organism>
<feature type="domain" description="GST C-terminal" evidence="3">
    <location>
        <begin position="89"/>
        <end position="217"/>
    </location>
</feature>
<dbReference type="InterPro" id="IPR004046">
    <property type="entry name" value="GST_C"/>
</dbReference>
<dbReference type="InterPro" id="IPR036282">
    <property type="entry name" value="Glutathione-S-Trfase_C_sf"/>
</dbReference>
<evidence type="ECO:0000259" key="2">
    <source>
        <dbReference type="PROSITE" id="PS50404"/>
    </source>
</evidence>
<accession>A0ABX6FTB5</accession>
<sequence length="217" mass="24644">MEKPMYRLHCFGQSGNAFKTVFMLRALGEPFEAVQVDFFNGITRDPAWREEHNEMGEAPVLEDGDLHLTQSGAILTYLANKHGRFGGATEREKLEVLRWILFDNHKFTSYFATYRFMKSFGATEPDPVVMKFLLGRAEGAFAIVDKHLATRDWMVGDGPTIADFSLSGYMFYPQDESGIDIAQRWPHIGAWIERLKGVPGWANPYEAMPGTQTAPKW</sequence>
<dbReference type="Gene3D" id="3.40.30.10">
    <property type="entry name" value="Glutaredoxin"/>
    <property type="match status" value="1"/>
</dbReference>
<dbReference type="InterPro" id="IPR040079">
    <property type="entry name" value="Glutathione_S-Trfase"/>
</dbReference>
<comment type="similarity">
    <text evidence="1">Belongs to the GST superfamily.</text>
</comment>
<gene>
    <name evidence="4" type="ORF">GO485_05865</name>
</gene>
<name>A0ABX6FTB5_9BURK</name>
<keyword evidence="5" id="KW-1185">Reference proteome</keyword>
<dbReference type="InterPro" id="IPR036249">
    <property type="entry name" value="Thioredoxin-like_sf"/>
</dbReference>
<dbReference type="PROSITE" id="PS50404">
    <property type="entry name" value="GST_NTER"/>
    <property type="match status" value="1"/>
</dbReference>
<feature type="domain" description="GST N-terminal" evidence="2">
    <location>
        <begin position="4"/>
        <end position="86"/>
    </location>
</feature>
<dbReference type="Pfam" id="PF02798">
    <property type="entry name" value="GST_N"/>
    <property type="match status" value="1"/>
</dbReference>
<evidence type="ECO:0000256" key="1">
    <source>
        <dbReference type="RuleBase" id="RU003494"/>
    </source>
</evidence>
<dbReference type="SUPFAM" id="SSF47616">
    <property type="entry name" value="GST C-terminal domain-like"/>
    <property type="match status" value="1"/>
</dbReference>
<dbReference type="Gene3D" id="1.20.1050.10">
    <property type="match status" value="1"/>
</dbReference>
<dbReference type="PROSITE" id="PS50405">
    <property type="entry name" value="GST_CTER"/>
    <property type="match status" value="1"/>
</dbReference>
<dbReference type="CDD" id="cd03056">
    <property type="entry name" value="GST_N_4"/>
    <property type="match status" value="1"/>
</dbReference>
<dbReference type="InterPro" id="IPR010987">
    <property type="entry name" value="Glutathione-S-Trfase_C-like"/>
</dbReference>
<dbReference type="Proteomes" id="UP000437862">
    <property type="component" value="Chromosome"/>
</dbReference>
<dbReference type="PANTHER" id="PTHR44051">
    <property type="entry name" value="GLUTATHIONE S-TRANSFERASE-RELATED"/>
    <property type="match status" value="1"/>
</dbReference>
<dbReference type="EMBL" id="CP046904">
    <property type="protein sequence ID" value="QGZ38627.1"/>
    <property type="molecule type" value="Genomic_DNA"/>
</dbReference>
<dbReference type="PANTHER" id="PTHR44051:SF2">
    <property type="entry name" value="HYPOTHETICAL GLUTATHIONE S-TRANSFERASE LIKE PROTEIN"/>
    <property type="match status" value="1"/>
</dbReference>
<dbReference type="Pfam" id="PF00043">
    <property type="entry name" value="GST_C"/>
    <property type="match status" value="1"/>
</dbReference>
<evidence type="ECO:0000313" key="5">
    <source>
        <dbReference type="Proteomes" id="UP000437862"/>
    </source>
</evidence>
<evidence type="ECO:0000313" key="4">
    <source>
        <dbReference type="EMBL" id="QGZ38627.1"/>
    </source>
</evidence>
<dbReference type="SFLD" id="SFLDG00358">
    <property type="entry name" value="Main_(cytGST)"/>
    <property type="match status" value="1"/>
</dbReference>
<dbReference type="SFLD" id="SFLDS00019">
    <property type="entry name" value="Glutathione_Transferase_(cytos"/>
    <property type="match status" value="1"/>
</dbReference>
<dbReference type="SUPFAM" id="SSF52833">
    <property type="entry name" value="Thioredoxin-like"/>
    <property type="match status" value="1"/>
</dbReference>
<evidence type="ECO:0000259" key="3">
    <source>
        <dbReference type="PROSITE" id="PS50405"/>
    </source>
</evidence>
<protein>
    <submittedName>
        <fullName evidence="4">Glutathione S-transferase</fullName>
    </submittedName>
</protein>